<protein>
    <submittedName>
        <fullName evidence="2">Uncharacterized protein</fullName>
    </submittedName>
</protein>
<feature type="compositionally biased region" description="Polar residues" evidence="1">
    <location>
        <begin position="43"/>
        <end position="53"/>
    </location>
</feature>
<comment type="caution">
    <text evidence="2">The sequence shown here is derived from an EMBL/GenBank/DDBJ whole genome shotgun (WGS) entry which is preliminary data.</text>
</comment>
<gene>
    <name evidence="2" type="ORF">AAG570_004117</name>
</gene>
<dbReference type="AlphaFoldDB" id="A0ABD0Y2U7"/>
<feature type="compositionally biased region" description="Polar residues" evidence="1">
    <location>
        <begin position="1"/>
        <end position="20"/>
    </location>
</feature>
<evidence type="ECO:0000313" key="2">
    <source>
        <dbReference type="EMBL" id="KAL1117802.1"/>
    </source>
</evidence>
<evidence type="ECO:0000256" key="1">
    <source>
        <dbReference type="SAM" id="MobiDB-lite"/>
    </source>
</evidence>
<reference evidence="2 3" key="1">
    <citation type="submission" date="2024-07" db="EMBL/GenBank/DDBJ databases">
        <title>Chromosome-level genome assembly of the water stick insect Ranatra chinensis (Heteroptera: Nepidae).</title>
        <authorList>
            <person name="Liu X."/>
        </authorList>
    </citation>
    <scope>NUCLEOTIDE SEQUENCE [LARGE SCALE GENOMIC DNA]</scope>
    <source>
        <strain evidence="2">Cailab_2021Rc</strain>
        <tissue evidence="2">Muscle</tissue>
    </source>
</reference>
<keyword evidence="3" id="KW-1185">Reference proteome</keyword>
<accession>A0ABD0Y2U7</accession>
<dbReference type="EMBL" id="JBFDAA010000015">
    <property type="protein sequence ID" value="KAL1117802.1"/>
    <property type="molecule type" value="Genomic_DNA"/>
</dbReference>
<sequence length="287" mass="31259">MNSPSRNKLPNSVPISNSKQPFKESSRHSGVEFDVLLPDNKTPVKSPSRTPVTENDPLGALNLDEVNQSEQSAGGGDELRNSVLKSQPEIELDDSGAPVLFDRRRLETGESDDDDESRGPTYDGDDPHSTRKKPIARSSTMPASNHKETATFPAFKLPFTPSSLTSKKSNELLMGGLSSLKSAATSVAKKFDEIKEAISSNSTPIKGGKGTLERDGSYFEDESEYGGDDSLMYRRKVSSEFSPLVVYHHIDSWGSNQLTEGSRKGSTTNLGKYLLDFLVSDIARGLI</sequence>
<evidence type="ECO:0000313" key="3">
    <source>
        <dbReference type="Proteomes" id="UP001558652"/>
    </source>
</evidence>
<feature type="compositionally biased region" description="Basic and acidic residues" evidence="1">
    <location>
        <begin position="21"/>
        <end position="31"/>
    </location>
</feature>
<feature type="region of interest" description="Disordered" evidence="1">
    <location>
        <begin position="1"/>
        <end position="149"/>
    </location>
</feature>
<name>A0ABD0Y2U7_9HEMI</name>
<dbReference type="Proteomes" id="UP001558652">
    <property type="component" value="Unassembled WGS sequence"/>
</dbReference>
<proteinExistence type="predicted"/>
<organism evidence="2 3">
    <name type="scientific">Ranatra chinensis</name>
    <dbReference type="NCBI Taxonomy" id="642074"/>
    <lineage>
        <taxon>Eukaryota</taxon>
        <taxon>Metazoa</taxon>
        <taxon>Ecdysozoa</taxon>
        <taxon>Arthropoda</taxon>
        <taxon>Hexapoda</taxon>
        <taxon>Insecta</taxon>
        <taxon>Pterygota</taxon>
        <taxon>Neoptera</taxon>
        <taxon>Paraneoptera</taxon>
        <taxon>Hemiptera</taxon>
        <taxon>Heteroptera</taxon>
        <taxon>Panheteroptera</taxon>
        <taxon>Nepomorpha</taxon>
        <taxon>Nepidae</taxon>
        <taxon>Ranatrinae</taxon>
        <taxon>Ranatra</taxon>
    </lineage>
</organism>